<dbReference type="Proteomes" id="UP000007819">
    <property type="component" value="Chromosome A1"/>
</dbReference>
<organism evidence="1 2">
    <name type="scientific">Acyrthosiphon pisum</name>
    <name type="common">Pea aphid</name>
    <dbReference type="NCBI Taxonomy" id="7029"/>
    <lineage>
        <taxon>Eukaryota</taxon>
        <taxon>Metazoa</taxon>
        <taxon>Ecdysozoa</taxon>
        <taxon>Arthropoda</taxon>
        <taxon>Hexapoda</taxon>
        <taxon>Insecta</taxon>
        <taxon>Pterygota</taxon>
        <taxon>Neoptera</taxon>
        <taxon>Paraneoptera</taxon>
        <taxon>Hemiptera</taxon>
        <taxon>Sternorrhyncha</taxon>
        <taxon>Aphidomorpha</taxon>
        <taxon>Aphidoidea</taxon>
        <taxon>Aphididae</taxon>
        <taxon>Macrosiphini</taxon>
        <taxon>Acyrthosiphon</taxon>
    </lineage>
</organism>
<dbReference type="InterPro" id="IPR027417">
    <property type="entry name" value="P-loop_NTPase"/>
</dbReference>
<keyword evidence="2" id="KW-1185">Reference proteome</keyword>
<sequence>MVFVEYITRNENNIDNTLQLKQKMGTRFIEGNKTAAVTIQRHYRGYYTRLYFSKLNVAAKIIQKYWKGYITRRLFNDIAIKTFVFMSIDYYNKAATIIQKYFKGYYIRKHYFDVKKNTKWIKEIQKQNDAWSKIMNDYNQNICNKFEIIHKEKVKCLIIDIAYKHHPMLRTILRKGVFSGNGNSDSEFEKLVRYIYAQINKKKLEI</sequence>
<reference evidence="2" key="1">
    <citation type="submission" date="2010-06" db="EMBL/GenBank/DDBJ databases">
        <authorList>
            <person name="Jiang H."/>
            <person name="Abraham K."/>
            <person name="Ali S."/>
            <person name="Alsbrooks S.L."/>
            <person name="Anim B.N."/>
            <person name="Anosike U.S."/>
            <person name="Attaway T."/>
            <person name="Bandaranaike D.P."/>
            <person name="Battles P.K."/>
            <person name="Bell S.N."/>
            <person name="Bell A.V."/>
            <person name="Beltran B."/>
            <person name="Bickham C."/>
            <person name="Bustamante Y."/>
            <person name="Caleb T."/>
            <person name="Canada A."/>
            <person name="Cardenas V."/>
            <person name="Carter K."/>
            <person name="Chacko J."/>
            <person name="Chandrabose M.N."/>
            <person name="Chavez D."/>
            <person name="Chavez A."/>
            <person name="Chen L."/>
            <person name="Chu H.-S."/>
            <person name="Claassen K.J."/>
            <person name="Cockrell R."/>
            <person name="Collins M."/>
            <person name="Cooper J.A."/>
            <person name="Cree A."/>
            <person name="Curry S.M."/>
            <person name="Da Y."/>
            <person name="Dao M.D."/>
            <person name="Das B."/>
            <person name="Davila M.-L."/>
            <person name="Davy-Carroll L."/>
            <person name="Denson S."/>
            <person name="Dinh H."/>
            <person name="Ebong V.E."/>
            <person name="Edwards J.R."/>
            <person name="Egan A."/>
            <person name="El-Daye J."/>
            <person name="Escobedo L."/>
            <person name="Fernandez S."/>
            <person name="Fernando P.R."/>
            <person name="Flagg N."/>
            <person name="Forbes L.D."/>
            <person name="Fowler R.G."/>
            <person name="Fu Q."/>
            <person name="Gabisi R.A."/>
            <person name="Ganer J."/>
            <person name="Garbino Pronczuk A."/>
            <person name="Garcia R.M."/>
            <person name="Garner T."/>
            <person name="Garrett T.E."/>
            <person name="Gonzalez D.A."/>
            <person name="Hamid H."/>
            <person name="Hawkins E.S."/>
            <person name="Hirani K."/>
            <person name="Hogues M.E."/>
            <person name="Hollins B."/>
            <person name="Hsiao C.-H."/>
            <person name="Jabil R."/>
            <person name="James M.L."/>
            <person name="Jhangiani S.N."/>
            <person name="Johnson B."/>
            <person name="Johnson Q."/>
            <person name="Joshi V."/>
            <person name="Kalu J.B."/>
            <person name="Kam C."/>
            <person name="Kashfia A."/>
            <person name="Keebler J."/>
            <person name="Kisamo H."/>
            <person name="Kovar C.L."/>
            <person name="Lago L.A."/>
            <person name="Lai C.-Y."/>
            <person name="Laidlaw J."/>
            <person name="Lara F."/>
            <person name="Le T.-K."/>
            <person name="Lee S.L."/>
            <person name="Legall F.H."/>
            <person name="Lemon S.J."/>
            <person name="Lewis L.R."/>
            <person name="Li B."/>
            <person name="Liu Y."/>
            <person name="Liu Y.-S."/>
            <person name="Lopez J."/>
            <person name="Lozado R.J."/>
            <person name="Lu J."/>
            <person name="Madu R.C."/>
            <person name="Maheshwari M."/>
            <person name="Maheshwari R."/>
            <person name="Malloy K."/>
            <person name="Martinez E."/>
            <person name="Mathew T."/>
            <person name="Mercado I.C."/>
            <person name="Mercado C."/>
            <person name="Meyer B."/>
            <person name="Montgomery K."/>
            <person name="Morgan M.B."/>
            <person name="Munidasa M."/>
            <person name="Nazareth L.V."/>
            <person name="Nelson J."/>
            <person name="Ng B.M."/>
            <person name="Nguyen N.B."/>
            <person name="Nguyen P.Q."/>
            <person name="Nguyen T."/>
            <person name="Obregon M."/>
            <person name="Okwuonu G.O."/>
            <person name="Onwere C.G."/>
            <person name="Orozco G."/>
            <person name="Parra A."/>
            <person name="Patel S."/>
            <person name="Patil S."/>
            <person name="Perez A."/>
            <person name="Perez Y."/>
            <person name="Pham C."/>
            <person name="Primus E.L."/>
            <person name="Pu L.-L."/>
            <person name="Puazo M."/>
            <person name="Qin X."/>
            <person name="Quiroz J.B."/>
            <person name="Reese J."/>
            <person name="Richards S."/>
            <person name="Rives C.M."/>
            <person name="Robberts R."/>
            <person name="Ruiz S.J."/>
            <person name="Ruiz M.J."/>
            <person name="Santibanez J."/>
            <person name="Schneider B.W."/>
            <person name="Sisson I."/>
            <person name="Smith M."/>
            <person name="Sodergren E."/>
            <person name="Song X.-Z."/>
            <person name="Song B.B."/>
            <person name="Summersgill H."/>
            <person name="Thelus R."/>
            <person name="Thornton R.D."/>
            <person name="Trejos Z.Y."/>
            <person name="Usmani K."/>
            <person name="Vattathil S."/>
            <person name="Villasana D."/>
            <person name="Walker D.L."/>
            <person name="Wang S."/>
            <person name="Wang K."/>
            <person name="White C.S."/>
            <person name="Williams A.C."/>
            <person name="Williamson J."/>
            <person name="Wilson K."/>
            <person name="Woghiren I.O."/>
            <person name="Woodworth J.R."/>
            <person name="Worley K.C."/>
            <person name="Wright R.A."/>
            <person name="Wu W."/>
            <person name="Young L."/>
            <person name="Zhang L."/>
            <person name="Zhang J."/>
            <person name="Zhu Y."/>
            <person name="Muzny D.M."/>
            <person name="Weinstock G."/>
            <person name="Gibbs R.A."/>
        </authorList>
    </citation>
    <scope>NUCLEOTIDE SEQUENCE [LARGE SCALE GENOMIC DNA]</scope>
    <source>
        <strain evidence="2">LSR1</strain>
    </source>
</reference>
<dbReference type="InterPro" id="IPR000048">
    <property type="entry name" value="IQ_motif_EF-hand-BS"/>
</dbReference>
<dbReference type="OrthoDB" id="190375at2759"/>
<dbReference type="EnsemblMetazoa" id="XM_016801668.2">
    <property type="protein sequence ID" value="XP_016657157.1"/>
    <property type="gene ID" value="LOC107882772"/>
</dbReference>
<dbReference type="KEGG" id="api:107882772"/>
<accession>A0A8R2H793</accession>
<name>A0A8R2H793_ACYPI</name>
<reference evidence="1" key="2">
    <citation type="submission" date="2022-06" db="UniProtKB">
        <authorList>
            <consortium name="EnsemblMetazoa"/>
        </authorList>
    </citation>
    <scope>IDENTIFICATION</scope>
</reference>
<evidence type="ECO:0000313" key="2">
    <source>
        <dbReference type="Proteomes" id="UP000007819"/>
    </source>
</evidence>
<evidence type="ECO:0000313" key="1">
    <source>
        <dbReference type="EnsemblMetazoa" id="XP_016657157.1"/>
    </source>
</evidence>
<dbReference type="SMART" id="SM00015">
    <property type="entry name" value="IQ"/>
    <property type="match status" value="3"/>
</dbReference>
<dbReference type="SUPFAM" id="SSF52540">
    <property type="entry name" value="P-loop containing nucleoside triphosphate hydrolases"/>
    <property type="match status" value="1"/>
</dbReference>
<dbReference type="AlphaFoldDB" id="A0A8R2H793"/>
<dbReference type="GeneID" id="107882772"/>
<dbReference type="RefSeq" id="XP_016657157.1">
    <property type="nucleotide sequence ID" value="XM_016801668.1"/>
</dbReference>
<proteinExistence type="predicted"/>
<protein>
    <submittedName>
        <fullName evidence="1">Uncharacterized protein</fullName>
    </submittedName>
</protein>
<dbReference type="Pfam" id="PF00612">
    <property type="entry name" value="IQ"/>
    <property type="match status" value="3"/>
</dbReference>
<dbReference type="Gene3D" id="1.20.5.190">
    <property type="match status" value="2"/>
</dbReference>
<dbReference type="PROSITE" id="PS50096">
    <property type="entry name" value="IQ"/>
    <property type="match status" value="3"/>
</dbReference>